<dbReference type="AlphaFoldDB" id="A0A0E9V025"/>
<evidence type="ECO:0000313" key="2">
    <source>
        <dbReference type="EMBL" id="JAH71336.1"/>
    </source>
</evidence>
<evidence type="ECO:0000256" key="1">
    <source>
        <dbReference type="SAM" id="MobiDB-lite"/>
    </source>
</evidence>
<reference evidence="2" key="2">
    <citation type="journal article" date="2015" name="Fish Shellfish Immunol.">
        <title>Early steps in the European eel (Anguilla anguilla)-Vibrio vulnificus interaction in the gills: Role of the RtxA13 toxin.</title>
        <authorList>
            <person name="Callol A."/>
            <person name="Pajuelo D."/>
            <person name="Ebbesson L."/>
            <person name="Teles M."/>
            <person name="MacKenzie S."/>
            <person name="Amaro C."/>
        </authorList>
    </citation>
    <scope>NUCLEOTIDE SEQUENCE</scope>
</reference>
<protein>
    <submittedName>
        <fullName evidence="2">Uncharacterized protein</fullName>
    </submittedName>
</protein>
<organism evidence="2">
    <name type="scientific">Anguilla anguilla</name>
    <name type="common">European freshwater eel</name>
    <name type="synonym">Muraena anguilla</name>
    <dbReference type="NCBI Taxonomy" id="7936"/>
    <lineage>
        <taxon>Eukaryota</taxon>
        <taxon>Metazoa</taxon>
        <taxon>Chordata</taxon>
        <taxon>Craniata</taxon>
        <taxon>Vertebrata</taxon>
        <taxon>Euteleostomi</taxon>
        <taxon>Actinopterygii</taxon>
        <taxon>Neopterygii</taxon>
        <taxon>Teleostei</taxon>
        <taxon>Anguilliformes</taxon>
        <taxon>Anguillidae</taxon>
        <taxon>Anguilla</taxon>
    </lineage>
</organism>
<accession>A0A0E9V025</accession>
<feature type="compositionally biased region" description="Pro residues" evidence="1">
    <location>
        <begin position="1"/>
        <end position="14"/>
    </location>
</feature>
<feature type="region of interest" description="Disordered" evidence="1">
    <location>
        <begin position="1"/>
        <end position="34"/>
    </location>
</feature>
<reference evidence="2" key="1">
    <citation type="submission" date="2014-11" db="EMBL/GenBank/DDBJ databases">
        <authorList>
            <person name="Amaro Gonzalez C."/>
        </authorList>
    </citation>
    <scope>NUCLEOTIDE SEQUENCE</scope>
</reference>
<sequence length="63" mass="6839">MTGMEPPTPTPPDEPQCQEQPDQGARLASAPNTPFTAREITRTFFAPTLISKVAPHVSTNHHS</sequence>
<name>A0A0E9V025_ANGAN</name>
<dbReference type="EMBL" id="GBXM01037241">
    <property type="protein sequence ID" value="JAH71336.1"/>
    <property type="molecule type" value="Transcribed_RNA"/>
</dbReference>
<proteinExistence type="predicted"/>